<dbReference type="AlphaFoldDB" id="A0AAV0AG24"/>
<feature type="region of interest" description="Disordered" evidence="9">
    <location>
        <begin position="343"/>
        <end position="365"/>
    </location>
</feature>
<dbReference type="Gene3D" id="3.30.40.10">
    <property type="entry name" value="Zinc/RING finger domain, C3HC4 (zinc finger)"/>
    <property type="match status" value="1"/>
</dbReference>
<reference evidence="13" key="1">
    <citation type="submission" date="2022-06" db="EMBL/GenBank/DDBJ databases">
        <authorList>
            <consortium name="SYNGENTA / RWTH Aachen University"/>
        </authorList>
    </citation>
    <scope>NUCLEOTIDE SEQUENCE</scope>
</reference>
<feature type="compositionally biased region" description="Acidic residues" evidence="9">
    <location>
        <begin position="660"/>
        <end position="671"/>
    </location>
</feature>
<dbReference type="CDD" id="cd16454">
    <property type="entry name" value="RING-H2_PA-TM-RING"/>
    <property type="match status" value="1"/>
</dbReference>
<keyword evidence="14" id="KW-1185">Reference proteome</keyword>
<evidence type="ECO:0000256" key="7">
    <source>
        <dbReference type="ARBA" id="ARBA00023136"/>
    </source>
</evidence>
<feature type="region of interest" description="Disordered" evidence="9">
    <location>
        <begin position="499"/>
        <end position="518"/>
    </location>
</feature>
<dbReference type="Proteomes" id="UP001153365">
    <property type="component" value="Unassembled WGS sequence"/>
</dbReference>
<dbReference type="GO" id="GO:0008270">
    <property type="term" value="F:zinc ion binding"/>
    <property type="evidence" value="ECO:0007669"/>
    <property type="project" value="UniProtKB-KW"/>
</dbReference>
<evidence type="ECO:0000256" key="9">
    <source>
        <dbReference type="SAM" id="MobiDB-lite"/>
    </source>
</evidence>
<feature type="compositionally biased region" description="Low complexity" evidence="9">
    <location>
        <begin position="693"/>
        <end position="708"/>
    </location>
</feature>
<feature type="region of interest" description="Disordered" evidence="9">
    <location>
        <begin position="536"/>
        <end position="560"/>
    </location>
</feature>
<dbReference type="PANTHER" id="PTHR46539">
    <property type="entry name" value="E3 UBIQUITIN-PROTEIN LIGASE ATL42"/>
    <property type="match status" value="1"/>
</dbReference>
<keyword evidence="6 10" id="KW-1133">Transmembrane helix</keyword>
<evidence type="ECO:0000256" key="4">
    <source>
        <dbReference type="ARBA" id="ARBA00022771"/>
    </source>
</evidence>
<dbReference type="InterPro" id="IPR013083">
    <property type="entry name" value="Znf_RING/FYVE/PHD"/>
</dbReference>
<feature type="compositionally biased region" description="Basic and acidic residues" evidence="9">
    <location>
        <begin position="499"/>
        <end position="508"/>
    </location>
</feature>
<evidence type="ECO:0000256" key="6">
    <source>
        <dbReference type="ARBA" id="ARBA00022989"/>
    </source>
</evidence>
<dbReference type="SUPFAM" id="SSF57850">
    <property type="entry name" value="RING/U-box"/>
    <property type="match status" value="1"/>
</dbReference>
<evidence type="ECO:0000256" key="10">
    <source>
        <dbReference type="SAM" id="Phobius"/>
    </source>
</evidence>
<evidence type="ECO:0000313" key="14">
    <source>
        <dbReference type="Proteomes" id="UP001153365"/>
    </source>
</evidence>
<feature type="compositionally biased region" description="Polar residues" evidence="9">
    <location>
        <begin position="542"/>
        <end position="560"/>
    </location>
</feature>
<feature type="region of interest" description="Disordered" evidence="9">
    <location>
        <begin position="656"/>
        <end position="735"/>
    </location>
</feature>
<keyword evidence="2 10" id="KW-0812">Transmembrane</keyword>
<dbReference type="EMBL" id="CALTRL010000111">
    <property type="protein sequence ID" value="CAH7666441.1"/>
    <property type="molecule type" value="Genomic_DNA"/>
</dbReference>
<evidence type="ECO:0000256" key="5">
    <source>
        <dbReference type="ARBA" id="ARBA00022833"/>
    </source>
</evidence>
<dbReference type="InterPro" id="IPR001841">
    <property type="entry name" value="Znf_RING"/>
</dbReference>
<evidence type="ECO:0000256" key="2">
    <source>
        <dbReference type="ARBA" id="ARBA00022692"/>
    </source>
</evidence>
<feature type="region of interest" description="Disordered" evidence="9">
    <location>
        <begin position="401"/>
        <end position="424"/>
    </location>
</feature>
<feature type="compositionally biased region" description="Basic and acidic residues" evidence="9">
    <location>
        <begin position="575"/>
        <end position="589"/>
    </location>
</feature>
<evidence type="ECO:0000256" key="8">
    <source>
        <dbReference type="PROSITE-ProRule" id="PRU00175"/>
    </source>
</evidence>
<keyword evidence="3" id="KW-0479">Metal-binding</keyword>
<dbReference type="GO" id="GO:0016020">
    <property type="term" value="C:membrane"/>
    <property type="evidence" value="ECO:0007669"/>
    <property type="project" value="UniProtKB-SubCell"/>
</dbReference>
<proteinExistence type="predicted"/>
<name>A0AAV0AG24_PHAPC</name>
<feature type="chain" id="PRO_5044009806" evidence="11">
    <location>
        <begin position="36"/>
        <end position="781"/>
    </location>
</feature>
<feature type="compositionally biased region" description="Basic and acidic residues" evidence="9">
    <location>
        <begin position="725"/>
        <end position="735"/>
    </location>
</feature>
<feature type="region of interest" description="Disordered" evidence="9">
    <location>
        <begin position="222"/>
        <end position="257"/>
    </location>
</feature>
<dbReference type="PANTHER" id="PTHR46539:SF1">
    <property type="entry name" value="E3 UBIQUITIN-PROTEIN LIGASE ATL42"/>
    <property type="match status" value="1"/>
</dbReference>
<keyword evidence="11" id="KW-0732">Signal</keyword>
<keyword evidence="7 10" id="KW-0472">Membrane</keyword>
<feature type="compositionally biased region" description="Polar residues" evidence="9">
    <location>
        <begin position="710"/>
        <end position="724"/>
    </location>
</feature>
<keyword evidence="5" id="KW-0862">Zinc</keyword>
<evidence type="ECO:0000256" key="1">
    <source>
        <dbReference type="ARBA" id="ARBA00004370"/>
    </source>
</evidence>
<sequence length="781" mass="86600">MATPGRPCPDSLTFFRNFFNILLAILIALLCPVNCYIPAQPSNDSLMLNSVGGSPNHTVNPNWIIQLNWQPKGIFSDGVNLQIKSDRSNDSLHQGVLLHFTEANSTSQLPASVPWIAMINCDSNSTSSSNQDDIFTLARDHGAQAAMIYSLNSQTCKVNQEFLDKFEKPLDVFSSGNLQGSRLIESQFSNILGSGYWFQSDLLNSSASSILNQISSTGFSYNSPSNSSVNSSPTLFNSQTNDSGSNNTSNSLVRLAKRRPNVVNSDVDSLESSLEARQTRSIRKRFMFSPSRLVARSITNREKSLHPFNINVVSNRSPGLLHSTDSGQPVFLVATLADSQVTFGPNQQVPNDSNVRSTQNRSGGSSTSLAMVILYAITGFVTLMFLIVIVSGAIRALRNPERYGPRPAGRRYNPETGEEDPRMAAPQTRAAGLTKAILDTFPVVKFGKSNNQEKGVSDAETNWIARNGDAKGGLIEQESMVMQERKRSNLTIDTRNEKHCVDGKKEQNEVEEDNRSISSSQFMAEEYLLSSKKTGTMLLSPGENSGKISHQNSQDSSEQTLLASNTHQDPFDLQDTEKLNNDEDQSSKVVRDDEDMANLMTCPICVCDFEDGDDIRVLPCDARHQFHKECVDPWLLNESRLCPLCRWDLSTRKDGTKILDDDENTTDLEPDQGDRSSQNNDLSSRILLGNRPSQLSLGLGRSQRLGGRATPTNSQTSDRSTYTSRFERPSGEDEQARTGWITRFLRDDGSGVTEGQGSRHRFLKYIDQVRKNRNQATTRRR</sequence>
<organism evidence="13 14">
    <name type="scientific">Phakopsora pachyrhizi</name>
    <name type="common">Asian soybean rust disease fungus</name>
    <dbReference type="NCBI Taxonomy" id="170000"/>
    <lineage>
        <taxon>Eukaryota</taxon>
        <taxon>Fungi</taxon>
        <taxon>Dikarya</taxon>
        <taxon>Basidiomycota</taxon>
        <taxon>Pucciniomycotina</taxon>
        <taxon>Pucciniomycetes</taxon>
        <taxon>Pucciniales</taxon>
        <taxon>Phakopsoraceae</taxon>
        <taxon>Phakopsora</taxon>
    </lineage>
</organism>
<feature type="region of interest" description="Disordered" evidence="9">
    <location>
        <begin position="570"/>
        <end position="589"/>
    </location>
</feature>
<protein>
    <submittedName>
        <fullName evidence="13">Expressed protein</fullName>
    </submittedName>
</protein>
<evidence type="ECO:0000313" key="13">
    <source>
        <dbReference type="EMBL" id="CAH7666441.1"/>
    </source>
</evidence>
<dbReference type="Pfam" id="PF13639">
    <property type="entry name" value="zf-RING_2"/>
    <property type="match status" value="1"/>
</dbReference>
<feature type="compositionally biased region" description="Low complexity" evidence="9">
    <location>
        <begin position="222"/>
        <end position="251"/>
    </location>
</feature>
<evidence type="ECO:0000259" key="12">
    <source>
        <dbReference type="PROSITE" id="PS50089"/>
    </source>
</evidence>
<dbReference type="PROSITE" id="PS50089">
    <property type="entry name" value="ZF_RING_2"/>
    <property type="match status" value="1"/>
</dbReference>
<feature type="domain" description="RING-type" evidence="12">
    <location>
        <begin position="602"/>
        <end position="646"/>
    </location>
</feature>
<feature type="signal peptide" evidence="11">
    <location>
        <begin position="1"/>
        <end position="35"/>
    </location>
</feature>
<gene>
    <name evidence="13" type="ORF">PPACK8108_LOCUS795</name>
</gene>
<keyword evidence="4 8" id="KW-0863">Zinc-finger</keyword>
<evidence type="ECO:0000256" key="11">
    <source>
        <dbReference type="SAM" id="SignalP"/>
    </source>
</evidence>
<evidence type="ECO:0000256" key="3">
    <source>
        <dbReference type="ARBA" id="ARBA00022723"/>
    </source>
</evidence>
<accession>A0AAV0AG24</accession>
<comment type="caution">
    <text evidence="13">The sequence shown here is derived from an EMBL/GenBank/DDBJ whole genome shotgun (WGS) entry which is preliminary data.</text>
</comment>
<comment type="subcellular location">
    <subcellularLocation>
        <location evidence="1">Membrane</location>
    </subcellularLocation>
</comment>
<feature type="transmembrane region" description="Helical" evidence="10">
    <location>
        <begin position="369"/>
        <end position="394"/>
    </location>
</feature>